<keyword evidence="5 9" id="KW-0028">Amino-acid biosynthesis</keyword>
<name>A0ABS2EVX4_9BACE</name>
<protein>
    <recommendedName>
        <fullName evidence="4 9">N-(5'-phosphoribosyl)anthranilate isomerase</fullName>
        <shortName evidence="9">PRAI</shortName>
        <ecNumber evidence="3 9">5.3.1.24</ecNumber>
    </recommendedName>
</protein>
<dbReference type="GO" id="GO:0016853">
    <property type="term" value="F:isomerase activity"/>
    <property type="evidence" value="ECO:0007669"/>
    <property type="project" value="UniProtKB-KW"/>
</dbReference>
<dbReference type="InterPro" id="IPR044643">
    <property type="entry name" value="TrpF_fam"/>
</dbReference>
<evidence type="ECO:0000256" key="7">
    <source>
        <dbReference type="ARBA" id="ARBA00023141"/>
    </source>
</evidence>
<keyword evidence="7 9" id="KW-0057">Aromatic amino acid biosynthesis</keyword>
<evidence type="ECO:0000256" key="4">
    <source>
        <dbReference type="ARBA" id="ARBA00022272"/>
    </source>
</evidence>
<accession>A0ABS2EVX4</accession>
<proteinExistence type="inferred from homology"/>
<evidence type="ECO:0000256" key="9">
    <source>
        <dbReference type="HAMAP-Rule" id="MF_00135"/>
    </source>
</evidence>
<reference evidence="11 12" key="1">
    <citation type="journal article" date="2021" name="Sci. Rep.">
        <title>The distribution of antibiotic resistance genes in chicken gut microbiota commensals.</title>
        <authorList>
            <person name="Juricova H."/>
            <person name="Matiasovicova J."/>
            <person name="Kubasova T."/>
            <person name="Cejkova D."/>
            <person name="Rychlik I."/>
        </authorList>
    </citation>
    <scope>NUCLEOTIDE SEQUENCE [LARGE SCALE GENOMIC DNA]</scope>
    <source>
        <strain evidence="11 12">An801</strain>
    </source>
</reference>
<dbReference type="Pfam" id="PF00697">
    <property type="entry name" value="PRAI"/>
    <property type="match status" value="1"/>
</dbReference>
<dbReference type="HAMAP" id="MF_00135">
    <property type="entry name" value="PRAI"/>
    <property type="match status" value="1"/>
</dbReference>
<dbReference type="Proteomes" id="UP000703295">
    <property type="component" value="Unassembled WGS sequence"/>
</dbReference>
<dbReference type="CDD" id="cd00405">
    <property type="entry name" value="PRAI"/>
    <property type="match status" value="1"/>
</dbReference>
<organism evidence="11 12">
    <name type="scientific">Bacteroides mediterraneensis</name>
    <dbReference type="NCBI Taxonomy" id="1841856"/>
    <lineage>
        <taxon>Bacteria</taxon>
        <taxon>Pseudomonadati</taxon>
        <taxon>Bacteroidota</taxon>
        <taxon>Bacteroidia</taxon>
        <taxon>Bacteroidales</taxon>
        <taxon>Bacteroidaceae</taxon>
        <taxon>Bacteroides</taxon>
    </lineage>
</organism>
<dbReference type="InterPro" id="IPR001240">
    <property type="entry name" value="PRAI_dom"/>
</dbReference>
<comment type="similarity">
    <text evidence="9">Belongs to the TrpF family.</text>
</comment>
<dbReference type="PANTHER" id="PTHR42894">
    <property type="entry name" value="N-(5'-PHOSPHORIBOSYL)ANTHRANILATE ISOMERASE"/>
    <property type="match status" value="1"/>
</dbReference>
<keyword evidence="6 9" id="KW-0822">Tryptophan biosynthesis</keyword>
<gene>
    <name evidence="9" type="primary">trpF</name>
    <name evidence="11" type="ORF">H6A31_08615</name>
</gene>
<sequence>MIVKVCGMRDAENIRQVEQTGADWMGFIDYDRSPRYVKGVPEYLPASLQKVGVFVNASLPHIQERIADWRLDFVQLHGKESPDFCQQLRPTGVKVIKAFSLHTPEDVQATEEYVPYCDYFLFDTPCKEYGGSGKTFDWELLTHYQGSVPFLLSGGLNPTSLEALSAFHHPQWAGIDLNSGFEQAPGIKDAASLSTFIHSFKQNKYNF</sequence>
<dbReference type="EMBL" id="JACJJW010000020">
    <property type="protein sequence ID" value="MBM6758736.1"/>
    <property type="molecule type" value="Genomic_DNA"/>
</dbReference>
<dbReference type="InterPro" id="IPR013785">
    <property type="entry name" value="Aldolase_TIM"/>
</dbReference>
<evidence type="ECO:0000313" key="11">
    <source>
        <dbReference type="EMBL" id="MBM6758736.1"/>
    </source>
</evidence>
<evidence type="ECO:0000256" key="1">
    <source>
        <dbReference type="ARBA" id="ARBA00001164"/>
    </source>
</evidence>
<dbReference type="InterPro" id="IPR011060">
    <property type="entry name" value="RibuloseP-bd_barrel"/>
</dbReference>
<evidence type="ECO:0000256" key="6">
    <source>
        <dbReference type="ARBA" id="ARBA00022822"/>
    </source>
</evidence>
<comment type="caution">
    <text evidence="11">The sequence shown here is derived from an EMBL/GenBank/DDBJ whole genome shotgun (WGS) entry which is preliminary data.</text>
</comment>
<dbReference type="SUPFAM" id="SSF51366">
    <property type="entry name" value="Ribulose-phoshate binding barrel"/>
    <property type="match status" value="1"/>
</dbReference>
<keyword evidence="12" id="KW-1185">Reference proteome</keyword>
<feature type="domain" description="N-(5'phosphoribosyl) anthranilate isomerase (PRAI)" evidence="10">
    <location>
        <begin position="3"/>
        <end position="197"/>
    </location>
</feature>
<evidence type="ECO:0000256" key="8">
    <source>
        <dbReference type="ARBA" id="ARBA00023235"/>
    </source>
</evidence>
<dbReference type="Gene3D" id="3.20.20.70">
    <property type="entry name" value="Aldolase class I"/>
    <property type="match status" value="1"/>
</dbReference>
<evidence type="ECO:0000313" key="12">
    <source>
        <dbReference type="Proteomes" id="UP000703295"/>
    </source>
</evidence>
<evidence type="ECO:0000256" key="5">
    <source>
        <dbReference type="ARBA" id="ARBA00022605"/>
    </source>
</evidence>
<evidence type="ECO:0000256" key="3">
    <source>
        <dbReference type="ARBA" id="ARBA00012572"/>
    </source>
</evidence>
<dbReference type="EC" id="5.3.1.24" evidence="3 9"/>
<comment type="pathway">
    <text evidence="2 9">Amino-acid biosynthesis; L-tryptophan biosynthesis; L-tryptophan from chorismate: step 3/5.</text>
</comment>
<comment type="catalytic activity">
    <reaction evidence="1 9">
        <text>N-(5-phospho-beta-D-ribosyl)anthranilate = 1-(2-carboxyphenylamino)-1-deoxy-D-ribulose 5-phosphate</text>
        <dbReference type="Rhea" id="RHEA:21540"/>
        <dbReference type="ChEBI" id="CHEBI:18277"/>
        <dbReference type="ChEBI" id="CHEBI:58613"/>
        <dbReference type="EC" id="5.3.1.24"/>
    </reaction>
</comment>
<dbReference type="PANTHER" id="PTHR42894:SF1">
    <property type="entry name" value="N-(5'-PHOSPHORIBOSYL)ANTHRANILATE ISOMERASE"/>
    <property type="match status" value="1"/>
</dbReference>
<dbReference type="RefSeq" id="WP_204475913.1">
    <property type="nucleotide sequence ID" value="NZ_JACJJW010000020.1"/>
</dbReference>
<evidence type="ECO:0000259" key="10">
    <source>
        <dbReference type="Pfam" id="PF00697"/>
    </source>
</evidence>
<keyword evidence="8 9" id="KW-0413">Isomerase</keyword>
<evidence type="ECO:0000256" key="2">
    <source>
        <dbReference type="ARBA" id="ARBA00004664"/>
    </source>
</evidence>